<dbReference type="EMBL" id="LPUR01000016">
    <property type="protein sequence ID" value="KXH81147.1"/>
    <property type="molecule type" value="Genomic_DNA"/>
</dbReference>
<reference evidence="4" key="1">
    <citation type="submission" date="2015-12" db="EMBL/GenBank/DDBJ databases">
        <title>Genome sequence of a biocontrol rhizobacterium Chryseobacterium kwangjuense strain KJ1R5 isolated from pepper (Capsicum annuum L.).</title>
        <authorList>
            <person name="Jeong J.-J."/>
            <person name="Park H."/>
            <person name="Mannaa M."/>
            <person name="Sang M.K."/>
            <person name="Choi I.-G."/>
            <person name="Kim K.D."/>
        </authorList>
    </citation>
    <scope>NUCLEOTIDE SEQUENCE [LARGE SCALE GENOMIC DNA]</scope>
    <source>
        <strain evidence="4">KJ1R5</strain>
    </source>
</reference>
<accession>A0A135W8G4</accession>
<feature type="region of interest" description="Disordered" evidence="1">
    <location>
        <begin position="508"/>
        <end position="609"/>
    </location>
</feature>
<proteinExistence type="predicted"/>
<dbReference type="OrthoDB" id="2972467at2"/>
<dbReference type="InterPro" id="IPR022385">
    <property type="entry name" value="Rhs_assc_core"/>
</dbReference>
<evidence type="ECO:0000256" key="1">
    <source>
        <dbReference type="SAM" id="MobiDB-lite"/>
    </source>
</evidence>
<organism evidence="3 4">
    <name type="scientific">Chryseobacterium kwangjuense</name>
    <dbReference type="NCBI Taxonomy" id="267125"/>
    <lineage>
        <taxon>Bacteria</taxon>
        <taxon>Pseudomonadati</taxon>
        <taxon>Bacteroidota</taxon>
        <taxon>Flavobacteriia</taxon>
        <taxon>Flavobacteriales</taxon>
        <taxon>Weeksellaceae</taxon>
        <taxon>Chryseobacterium group</taxon>
        <taxon>Chryseobacterium</taxon>
    </lineage>
</organism>
<dbReference type="PANTHER" id="PTHR32305:SF15">
    <property type="entry name" value="PROTEIN RHSA-RELATED"/>
    <property type="match status" value="1"/>
</dbReference>
<protein>
    <recommendedName>
        <fullName evidence="2">DUF4329 domain-containing protein</fullName>
    </recommendedName>
</protein>
<evidence type="ECO:0000313" key="3">
    <source>
        <dbReference type="EMBL" id="KXH81147.1"/>
    </source>
</evidence>
<feature type="compositionally biased region" description="Basic and acidic residues" evidence="1">
    <location>
        <begin position="581"/>
        <end position="609"/>
    </location>
</feature>
<feature type="compositionally biased region" description="Basic and acidic residues" evidence="1">
    <location>
        <begin position="518"/>
        <end position="532"/>
    </location>
</feature>
<name>A0A135W8G4_9FLAO</name>
<dbReference type="Proteomes" id="UP000070513">
    <property type="component" value="Unassembled WGS sequence"/>
</dbReference>
<dbReference type="Pfam" id="PF14220">
    <property type="entry name" value="DUF4329"/>
    <property type="match status" value="1"/>
</dbReference>
<sequence length="609" mass="69889">MIKHYHQVDTNPEELLADNIYNEIGQLINKKTGNISGTPLQSIHYAYNIRGWQTKVNDPSNLGSKLFAYELKYNSPEYTNKSAGRFNGNISEVDWKASDDNKLRRYNYNHDALERLKSGIYSEPNSTIPQNDYYNETLEYDINGNILSLQRNRFIENMPAAQVMDNLSYNYTANKLNSVSDNSANYGGYPGTSGNLFTYDDNGNMKSHVDRGILQIDYNHLNLPSYLKFDKEYYSHDSWDIAYNENTKYMYRADGVKLKKIHTYGSGRTSIETTRKTEYFDGFQYEEDILQFVPTSEGYYDFVQNKYIYQYKDQVGNIRLAYYKGSSGTAQIDRTTNYYPFGLEFGGELNIGYSISPNYAYSTQGQERQRDTGWSSFKWRNYDPAMGRFFNVDPLSEKYPTWSTYAFSGNRVVDARELEGLEPYILFKTEENAAKNFGQQYNGKSIIQGKEYAANIYLKKAADGKMYYYYDTPNKGDAASSRASLTWFSEGKPTSVIHSHGKSTVGDKIQYDDNNFSETDKNKGERTGKKEYLTTPDGSLKVYDPVKNSPNENGRVISTDLPSDPKDPNRQNKINPVENPDPVKTKPIEPKKVEIKTGGEVEYHHGRIM</sequence>
<comment type="caution">
    <text evidence="3">The sequence shown here is derived from an EMBL/GenBank/DDBJ whole genome shotgun (WGS) entry which is preliminary data.</text>
</comment>
<dbReference type="PANTHER" id="PTHR32305">
    <property type="match status" value="1"/>
</dbReference>
<dbReference type="InterPro" id="IPR025479">
    <property type="entry name" value="DUF4329"/>
</dbReference>
<dbReference type="NCBIfam" id="TIGR03696">
    <property type="entry name" value="Rhs_assc_core"/>
    <property type="match status" value="1"/>
</dbReference>
<evidence type="ECO:0000313" key="4">
    <source>
        <dbReference type="Proteomes" id="UP000070513"/>
    </source>
</evidence>
<dbReference type="RefSeq" id="WP_062652328.1">
    <property type="nucleotide sequence ID" value="NZ_LPUR01000016.1"/>
</dbReference>
<evidence type="ECO:0000259" key="2">
    <source>
        <dbReference type="Pfam" id="PF14220"/>
    </source>
</evidence>
<gene>
    <name evidence="3" type="ORF">AU378_15605</name>
</gene>
<dbReference type="AlphaFoldDB" id="A0A135W8G4"/>
<dbReference type="Gene3D" id="2.180.10.10">
    <property type="entry name" value="RHS repeat-associated core"/>
    <property type="match status" value="1"/>
</dbReference>
<reference evidence="3 4" key="2">
    <citation type="journal article" date="2016" name="Genome Announc.">
        <title>Draft Genome Sequence of a Biocontrol Rhizobacterium, Chryseobacterium kwangjuense Strain KJ1R5, Isolated from Pepper (Capsicum annuum).</title>
        <authorList>
            <person name="Jeong J.J."/>
            <person name="Park H."/>
            <person name="Park B.H."/>
            <person name="Mannaa M."/>
            <person name="Sang M.K."/>
            <person name="Choi I.G."/>
            <person name="Kim K.D."/>
        </authorList>
    </citation>
    <scope>NUCLEOTIDE SEQUENCE [LARGE SCALE GENOMIC DNA]</scope>
    <source>
        <strain evidence="3 4">KJ1R5</strain>
    </source>
</reference>
<dbReference type="InterPro" id="IPR050708">
    <property type="entry name" value="T6SS_VgrG/RHS"/>
</dbReference>
<feature type="domain" description="DUF4329" evidence="2">
    <location>
        <begin position="432"/>
        <end position="547"/>
    </location>
</feature>